<sequence length="63" mass="6865">MTLEEAIILLNKLLAQDPVPQQAIPRTAIALGAEALNAVINARLNSYWTPIPRLPGETVQAQF</sequence>
<organism evidence="1">
    <name type="scientific">marine sediment metagenome</name>
    <dbReference type="NCBI Taxonomy" id="412755"/>
    <lineage>
        <taxon>unclassified sequences</taxon>
        <taxon>metagenomes</taxon>
        <taxon>ecological metagenomes</taxon>
    </lineage>
</organism>
<gene>
    <name evidence="1" type="ORF">S06H3_50343</name>
</gene>
<dbReference type="AlphaFoldDB" id="X1PTU3"/>
<proteinExistence type="predicted"/>
<protein>
    <submittedName>
        <fullName evidence="1">Uncharacterized protein</fullName>
    </submittedName>
</protein>
<accession>X1PTU3</accession>
<reference evidence="1" key="1">
    <citation type="journal article" date="2014" name="Front. Microbiol.">
        <title>High frequency of phylogenetically diverse reductive dehalogenase-homologous genes in deep subseafloor sedimentary metagenomes.</title>
        <authorList>
            <person name="Kawai M."/>
            <person name="Futagami T."/>
            <person name="Toyoda A."/>
            <person name="Takaki Y."/>
            <person name="Nishi S."/>
            <person name="Hori S."/>
            <person name="Arai W."/>
            <person name="Tsubouchi T."/>
            <person name="Morono Y."/>
            <person name="Uchiyama I."/>
            <person name="Ito T."/>
            <person name="Fujiyama A."/>
            <person name="Inagaki F."/>
            <person name="Takami H."/>
        </authorList>
    </citation>
    <scope>NUCLEOTIDE SEQUENCE</scope>
    <source>
        <strain evidence="1">Expedition CK06-06</strain>
    </source>
</reference>
<dbReference type="EMBL" id="BARV01031869">
    <property type="protein sequence ID" value="GAI42500.1"/>
    <property type="molecule type" value="Genomic_DNA"/>
</dbReference>
<comment type="caution">
    <text evidence="1">The sequence shown here is derived from an EMBL/GenBank/DDBJ whole genome shotgun (WGS) entry which is preliminary data.</text>
</comment>
<name>X1PTU3_9ZZZZ</name>
<evidence type="ECO:0000313" key="1">
    <source>
        <dbReference type="EMBL" id="GAI42500.1"/>
    </source>
</evidence>